<feature type="compositionally biased region" description="Polar residues" evidence="1">
    <location>
        <begin position="21"/>
        <end position="33"/>
    </location>
</feature>
<comment type="caution">
    <text evidence="2">The sequence shown here is derived from an EMBL/GenBank/DDBJ whole genome shotgun (WGS) entry which is preliminary data.</text>
</comment>
<evidence type="ECO:0000256" key="1">
    <source>
        <dbReference type="SAM" id="MobiDB-lite"/>
    </source>
</evidence>
<sequence length="330" mass="34005">VSAPQCPAWAERPESRHWSCAVTTRGPQPQPSQEGLEERPPGAREAAQACSPAAKTLPGPGAKVHCEARPEVPPTVPGSRVPKPRPALPQARRAHPGSGTPQCAQPGPPPHSAQRPTRDARSSTLRARGLRWAAGRGGDHPPDGIASSHHALTCATHSTGVAGRPGRESPRAGPRAHQCARAAPSSTAGGGGAVGAVGGRARRYPRAPGSLPAAVPRGRSCTPRWPRAGEDLRGIPWPDAGFSVGRPFCQDLSHAPSSEGLRAFATCFGQDSAPGPGRDGTAGTPVRKGVPSPGGLKPSVWMRAPSQPEDAPRLFGNVGEGAASLETRCY</sequence>
<feature type="region of interest" description="Disordered" evidence="1">
    <location>
        <begin position="1"/>
        <end position="227"/>
    </location>
</feature>
<feature type="non-terminal residue" evidence="2">
    <location>
        <position position="1"/>
    </location>
</feature>
<evidence type="ECO:0000313" key="2">
    <source>
        <dbReference type="EMBL" id="TKC34179.1"/>
    </source>
</evidence>
<accession>A0A4U1EDI4</accession>
<gene>
    <name evidence="2" type="ORF">EI555_017826</name>
</gene>
<feature type="compositionally biased region" description="Gly residues" evidence="1">
    <location>
        <begin position="188"/>
        <end position="198"/>
    </location>
</feature>
<feature type="compositionally biased region" description="Low complexity" evidence="1">
    <location>
        <begin position="125"/>
        <end position="134"/>
    </location>
</feature>
<feature type="region of interest" description="Disordered" evidence="1">
    <location>
        <begin position="272"/>
        <end position="299"/>
    </location>
</feature>
<organism evidence="2 3">
    <name type="scientific">Monodon monoceros</name>
    <name type="common">Narwhal</name>
    <name type="synonym">Ceratodon monodon</name>
    <dbReference type="NCBI Taxonomy" id="40151"/>
    <lineage>
        <taxon>Eukaryota</taxon>
        <taxon>Metazoa</taxon>
        <taxon>Chordata</taxon>
        <taxon>Craniata</taxon>
        <taxon>Vertebrata</taxon>
        <taxon>Euteleostomi</taxon>
        <taxon>Mammalia</taxon>
        <taxon>Eutheria</taxon>
        <taxon>Laurasiatheria</taxon>
        <taxon>Artiodactyla</taxon>
        <taxon>Whippomorpha</taxon>
        <taxon>Cetacea</taxon>
        <taxon>Odontoceti</taxon>
        <taxon>Monodontidae</taxon>
        <taxon>Monodon</taxon>
    </lineage>
</organism>
<proteinExistence type="predicted"/>
<evidence type="ECO:0000313" key="3">
    <source>
        <dbReference type="Proteomes" id="UP000308365"/>
    </source>
</evidence>
<name>A0A4U1EDI4_MONMO</name>
<dbReference type="AlphaFoldDB" id="A0A4U1EDI4"/>
<reference evidence="3" key="1">
    <citation type="journal article" date="2019" name="IScience">
        <title>Narwhal Genome Reveals Long-Term Low Genetic Diversity despite Current Large Abundance Size.</title>
        <authorList>
            <person name="Westbury M.V."/>
            <person name="Petersen B."/>
            <person name="Garde E."/>
            <person name="Heide-Jorgensen M.P."/>
            <person name="Lorenzen E.D."/>
        </authorList>
    </citation>
    <scope>NUCLEOTIDE SEQUENCE [LARGE SCALE GENOMIC DNA]</scope>
</reference>
<protein>
    <submittedName>
        <fullName evidence="2">Uncharacterized protein</fullName>
    </submittedName>
</protein>
<dbReference type="EMBL" id="RWIC01002012">
    <property type="protein sequence ID" value="TKC34179.1"/>
    <property type="molecule type" value="Genomic_DNA"/>
</dbReference>
<dbReference type="Proteomes" id="UP000308365">
    <property type="component" value="Unassembled WGS sequence"/>
</dbReference>